<dbReference type="EMBL" id="AOGY02000065">
    <property type="protein sequence ID" value="EMY68898.1"/>
    <property type="molecule type" value="Genomic_DNA"/>
</dbReference>
<sequence>MNPLNRRRFQFQIVNSRFGCVAGGDPVTLILKEIRMPAGTTTKV</sequence>
<name>N1W1H4_9LEPT</name>
<dbReference type="AlphaFoldDB" id="N1W1H4"/>
<accession>N1W1H4</accession>
<dbReference type="Proteomes" id="UP000012227">
    <property type="component" value="Unassembled WGS sequence"/>
</dbReference>
<evidence type="ECO:0000313" key="1">
    <source>
        <dbReference type="EMBL" id="EMY68898.1"/>
    </source>
</evidence>
<protein>
    <submittedName>
        <fullName evidence="1">Uncharacterized protein</fullName>
    </submittedName>
</protein>
<organism evidence="1 2">
    <name type="scientific">Leptospira vanthielii serovar Holland str. Waz Holland = ATCC 700522</name>
    <dbReference type="NCBI Taxonomy" id="1218591"/>
    <lineage>
        <taxon>Bacteria</taxon>
        <taxon>Pseudomonadati</taxon>
        <taxon>Spirochaetota</taxon>
        <taxon>Spirochaetia</taxon>
        <taxon>Leptospirales</taxon>
        <taxon>Leptospiraceae</taxon>
        <taxon>Leptospira</taxon>
    </lineage>
</organism>
<gene>
    <name evidence="1" type="ORF">LEP1GSC199_1691</name>
</gene>
<dbReference type="STRING" id="1218591.LEP1GSC199_1691"/>
<reference evidence="1 2" key="1">
    <citation type="submission" date="2013-03" db="EMBL/GenBank/DDBJ databases">
        <authorList>
            <person name="Harkins D.M."/>
            <person name="Durkin A.S."/>
            <person name="Brinkac L.M."/>
            <person name="Haft D.H."/>
            <person name="Selengut J.D."/>
            <person name="Sanka R."/>
            <person name="DePew J."/>
            <person name="Purushe J."/>
            <person name="Galloway R.L."/>
            <person name="Vinetz J.M."/>
            <person name="Sutton G.G."/>
            <person name="Nierman W.C."/>
            <person name="Fouts D.E."/>
        </authorList>
    </citation>
    <scope>NUCLEOTIDE SEQUENCE [LARGE SCALE GENOMIC DNA]</scope>
    <source>
        <strain evidence="1 2">Waz Holland</strain>
    </source>
</reference>
<proteinExistence type="predicted"/>
<evidence type="ECO:0000313" key="2">
    <source>
        <dbReference type="Proteomes" id="UP000012227"/>
    </source>
</evidence>
<comment type="caution">
    <text evidence="1">The sequence shown here is derived from an EMBL/GenBank/DDBJ whole genome shotgun (WGS) entry which is preliminary data.</text>
</comment>